<comment type="caution">
    <text evidence="2">The sequence shown here is derived from an EMBL/GenBank/DDBJ whole genome shotgun (WGS) entry which is preliminary data.</text>
</comment>
<feature type="domain" description="Piwi" evidence="1">
    <location>
        <begin position="81"/>
        <end position="379"/>
    </location>
</feature>
<reference evidence="2 3" key="1">
    <citation type="submission" date="2024-08" db="EMBL/GenBank/DDBJ databases">
        <authorList>
            <person name="Cucini C."/>
            <person name="Frati F."/>
        </authorList>
    </citation>
    <scope>NUCLEOTIDE SEQUENCE [LARGE SCALE GENOMIC DNA]</scope>
</reference>
<dbReference type="InterPro" id="IPR036397">
    <property type="entry name" value="RNaseH_sf"/>
</dbReference>
<dbReference type="Gene3D" id="3.40.50.2300">
    <property type="match status" value="1"/>
</dbReference>
<dbReference type="Pfam" id="PF02171">
    <property type="entry name" value="Piwi"/>
    <property type="match status" value="1"/>
</dbReference>
<dbReference type="Gene3D" id="3.30.420.10">
    <property type="entry name" value="Ribonuclease H-like superfamily/Ribonuclease H"/>
    <property type="match status" value="1"/>
</dbReference>
<organism evidence="2 3">
    <name type="scientific">Orchesella dallaii</name>
    <dbReference type="NCBI Taxonomy" id="48710"/>
    <lineage>
        <taxon>Eukaryota</taxon>
        <taxon>Metazoa</taxon>
        <taxon>Ecdysozoa</taxon>
        <taxon>Arthropoda</taxon>
        <taxon>Hexapoda</taxon>
        <taxon>Collembola</taxon>
        <taxon>Entomobryomorpha</taxon>
        <taxon>Entomobryoidea</taxon>
        <taxon>Orchesellidae</taxon>
        <taxon>Orchesellinae</taxon>
        <taxon>Orchesella</taxon>
    </lineage>
</organism>
<dbReference type="SMART" id="SM00950">
    <property type="entry name" value="Piwi"/>
    <property type="match status" value="1"/>
</dbReference>
<dbReference type="CDD" id="cd04658">
    <property type="entry name" value="Piwi_piwi-like_Euk"/>
    <property type="match status" value="1"/>
</dbReference>
<proteinExistence type="predicted"/>
<protein>
    <recommendedName>
        <fullName evidence="1">Piwi domain-containing protein</fullName>
    </recommendedName>
</protein>
<dbReference type="Proteomes" id="UP001642540">
    <property type="component" value="Unassembled WGS sequence"/>
</dbReference>
<gene>
    <name evidence="2" type="ORF">ODALV1_LOCUS1606</name>
</gene>
<dbReference type="PANTHER" id="PTHR22891">
    <property type="entry name" value="EUKARYOTIC TRANSLATION INITIATION FACTOR 2C"/>
    <property type="match status" value="1"/>
</dbReference>
<keyword evidence="3" id="KW-1185">Reference proteome</keyword>
<dbReference type="InterPro" id="IPR003165">
    <property type="entry name" value="Piwi"/>
</dbReference>
<name>A0ABP1PQP8_9HEXA</name>
<dbReference type="SUPFAM" id="SSF53098">
    <property type="entry name" value="Ribonuclease H-like"/>
    <property type="match status" value="1"/>
</dbReference>
<evidence type="ECO:0000313" key="3">
    <source>
        <dbReference type="Proteomes" id="UP001642540"/>
    </source>
</evidence>
<dbReference type="EMBL" id="CAXLJM020000004">
    <property type="protein sequence ID" value="CAL8071193.1"/>
    <property type="molecule type" value="Genomic_DNA"/>
</dbReference>
<sequence length="393" mass="43517">MAFRSKQMYSPAVLRQWAIIVTNRDAQGVNNLISTMQRVAGPIGYTISQPMAIVRAASPSASAFTNALNEVIAKAQGKLDMILIILPNPNADTYAAVKKICSISHGIPSQCFLAKHFNNAKGLMSICTKLVIQMSAKQGGEPWGAMIPMKNIMVLGYDVHHGAVGTRGASVAAMTATFNETLGRCFSKVAKLESREEVATTVAQLFDDCLRAYFRQNNVLPDRIMMYRDGVGEGQLPDVYNNELEGIKDKITLRYQQKETSAPKLSYIVVNKRINTRIFAKDRAPHRYINPLPGTVVDDVVTRPERYDFFLVSPTARQGCVSPTYYNVLLDESGLNADKMQRFTFKLCHLYFNWAGTVAVPGPCQNAHKLAFLTGTALRGDVHAKLAYLMHFL</sequence>
<dbReference type="PROSITE" id="PS50822">
    <property type="entry name" value="PIWI"/>
    <property type="match status" value="1"/>
</dbReference>
<evidence type="ECO:0000313" key="2">
    <source>
        <dbReference type="EMBL" id="CAL8071193.1"/>
    </source>
</evidence>
<evidence type="ECO:0000259" key="1">
    <source>
        <dbReference type="PROSITE" id="PS50822"/>
    </source>
</evidence>
<dbReference type="InterPro" id="IPR012337">
    <property type="entry name" value="RNaseH-like_sf"/>
</dbReference>
<accession>A0ABP1PQP8</accession>